<dbReference type="PANTHER" id="PTHR16002:SF4">
    <property type="entry name" value="TMEM248_TMEM219 DOMAIN-CONTAINING PROTEIN"/>
    <property type="match status" value="1"/>
</dbReference>
<name>A0A6J2Y931_SITOR</name>
<evidence type="ECO:0000313" key="9">
    <source>
        <dbReference type="RefSeq" id="XP_030759689.1"/>
    </source>
</evidence>
<keyword evidence="4 5" id="KW-0472">Membrane</keyword>
<dbReference type="Proteomes" id="UP000504635">
    <property type="component" value="Unplaced"/>
</dbReference>
<dbReference type="RefSeq" id="XP_030759689.1">
    <property type="nucleotide sequence ID" value="XM_030903829.1"/>
</dbReference>
<evidence type="ECO:0000259" key="6">
    <source>
        <dbReference type="Pfam" id="PF14940"/>
    </source>
</evidence>
<evidence type="ECO:0000256" key="2">
    <source>
        <dbReference type="ARBA" id="ARBA00022692"/>
    </source>
</evidence>
<dbReference type="InterPro" id="IPR039493">
    <property type="entry name" value="TMEM248/TMEM219"/>
</dbReference>
<dbReference type="InterPro" id="IPR039587">
    <property type="entry name" value="TMEM248/TMEM219_dom"/>
</dbReference>
<dbReference type="Pfam" id="PF14940">
    <property type="entry name" value="TMEM219"/>
    <property type="match status" value="1"/>
</dbReference>
<gene>
    <name evidence="8 9" type="primary">LOC115885065</name>
</gene>
<dbReference type="PANTHER" id="PTHR16002">
    <property type="entry name" value="TRANSMEMBRANE PROTEIN 248-LIKE"/>
    <property type="match status" value="1"/>
</dbReference>
<protein>
    <submittedName>
        <fullName evidence="8 9">Transmembrane protein 248-like</fullName>
    </submittedName>
</protein>
<dbReference type="RefSeq" id="XP_030759688.1">
    <property type="nucleotide sequence ID" value="XM_030903828.1"/>
</dbReference>
<keyword evidence="7" id="KW-1185">Reference proteome</keyword>
<dbReference type="GeneID" id="115885065"/>
<organism evidence="7 9">
    <name type="scientific">Sitophilus oryzae</name>
    <name type="common">Rice weevil</name>
    <name type="synonym">Curculio oryzae</name>
    <dbReference type="NCBI Taxonomy" id="7048"/>
    <lineage>
        <taxon>Eukaryota</taxon>
        <taxon>Metazoa</taxon>
        <taxon>Ecdysozoa</taxon>
        <taxon>Arthropoda</taxon>
        <taxon>Hexapoda</taxon>
        <taxon>Insecta</taxon>
        <taxon>Pterygota</taxon>
        <taxon>Neoptera</taxon>
        <taxon>Endopterygota</taxon>
        <taxon>Coleoptera</taxon>
        <taxon>Polyphaga</taxon>
        <taxon>Cucujiformia</taxon>
        <taxon>Curculionidae</taxon>
        <taxon>Dryophthorinae</taxon>
        <taxon>Sitophilus</taxon>
    </lineage>
</organism>
<feature type="domain" description="TMEM248/TMEM219" evidence="6">
    <location>
        <begin position="11"/>
        <end position="83"/>
    </location>
</feature>
<evidence type="ECO:0000256" key="1">
    <source>
        <dbReference type="ARBA" id="ARBA00004370"/>
    </source>
</evidence>
<keyword evidence="3 5" id="KW-1133">Transmembrane helix</keyword>
<evidence type="ECO:0000313" key="8">
    <source>
        <dbReference type="RefSeq" id="XP_030759688.1"/>
    </source>
</evidence>
<dbReference type="GO" id="GO:0016020">
    <property type="term" value="C:membrane"/>
    <property type="evidence" value="ECO:0007669"/>
    <property type="project" value="UniProtKB-SubCell"/>
</dbReference>
<dbReference type="AlphaFoldDB" id="A0A6J2Y931"/>
<evidence type="ECO:0000256" key="3">
    <source>
        <dbReference type="ARBA" id="ARBA00022989"/>
    </source>
</evidence>
<sequence length="273" mass="31300">MVSISVQNFSNFLKNKPPLVVFLLCLIILAASTSYFAFQIEKDKPIVDSDKKLDWINMVKHFNKVDICISPIKGENETNPIKEGGSDTEDQISVFTSVEIIEFDVFNSFSEVYGFLTLDDWYSVSCQDSKQPKNMTILFSIPEFKSVDGSQNLCVTVKGPAQYLPYFKKSACTPQNSSNQNKGNIGFLSSKLPKNSNQLFCEDGKIAKIVFDLQHEEISNYLSDDVRTQIYLHLVWCTYFLIFVIFIFLLYILIKKSDYLEKKEQLVHNVRLL</sequence>
<evidence type="ECO:0000256" key="4">
    <source>
        <dbReference type="ARBA" id="ARBA00023136"/>
    </source>
</evidence>
<evidence type="ECO:0000313" key="7">
    <source>
        <dbReference type="Proteomes" id="UP000504635"/>
    </source>
</evidence>
<proteinExistence type="predicted"/>
<feature type="transmembrane region" description="Helical" evidence="5">
    <location>
        <begin position="230"/>
        <end position="254"/>
    </location>
</feature>
<accession>A0A6J2Y931</accession>
<dbReference type="KEGG" id="soy:115885065"/>
<comment type="subcellular location">
    <subcellularLocation>
        <location evidence="1">Membrane</location>
    </subcellularLocation>
</comment>
<reference evidence="8 9" key="1">
    <citation type="submission" date="2025-04" db="UniProtKB">
        <authorList>
            <consortium name="RefSeq"/>
        </authorList>
    </citation>
    <scope>IDENTIFICATION</scope>
    <source>
        <tissue evidence="8 9">Gonads</tissue>
    </source>
</reference>
<keyword evidence="2 5" id="KW-0812">Transmembrane</keyword>
<evidence type="ECO:0000256" key="5">
    <source>
        <dbReference type="SAM" id="Phobius"/>
    </source>
</evidence>
<dbReference type="OrthoDB" id="6329605at2759"/>